<evidence type="ECO:0000313" key="1">
    <source>
        <dbReference type="EMBL" id="KKZ12342.1"/>
    </source>
</evidence>
<accession>A0A0G2HM63</accession>
<gene>
    <name evidence="1" type="ORF">TE42_05020</name>
</gene>
<comment type="caution">
    <text evidence="1">The sequence shown here is derived from an EMBL/GenBank/DDBJ whole genome shotgun (WGS) entry which is preliminary data.</text>
</comment>
<proteinExistence type="predicted"/>
<evidence type="ECO:0000313" key="2">
    <source>
        <dbReference type="Proteomes" id="UP000035067"/>
    </source>
</evidence>
<dbReference type="PATRIC" id="fig|1604020.3.peg.574"/>
<sequence length="118" mass="12685">MVGFPVAHSTTGNVIQVASLMLGFRLALLMGENGSGETTILDAIVLTLGAVLSYLRDRDVKGISFGIGSLGLSVVKRGIPWWSERMVQGAPLGFSSPCQAWTRQGWNMDDEKTNRLGC</sequence>
<name>A0A0G2HM63_9SYNE</name>
<dbReference type="AlphaFoldDB" id="A0A0G2HM63"/>
<dbReference type="Gene3D" id="3.40.50.300">
    <property type="entry name" value="P-loop containing nucleotide triphosphate hydrolases"/>
    <property type="match status" value="1"/>
</dbReference>
<dbReference type="Proteomes" id="UP000035067">
    <property type="component" value="Unassembled WGS sequence"/>
</dbReference>
<reference evidence="1 2" key="1">
    <citation type="submission" date="2015-01" db="EMBL/GenBank/DDBJ databases">
        <title>Lifestyle Evolution in Cyanobacterial Symbionts of Sponges.</title>
        <authorList>
            <person name="Burgsdorf I."/>
            <person name="Slaby B.M."/>
            <person name="Handley K.M."/>
            <person name="Haber M."/>
            <person name="Blom J."/>
            <person name="Marshall C.W."/>
            <person name="Gilbert J.A."/>
            <person name="Hentschel U."/>
            <person name="Steindler L."/>
        </authorList>
    </citation>
    <scope>NUCLEOTIDE SEQUENCE [LARGE SCALE GENOMIC DNA]</scope>
    <source>
        <strain evidence="1">SP3</strain>
    </source>
</reference>
<dbReference type="EMBL" id="JXQG01000023">
    <property type="protein sequence ID" value="KKZ12342.1"/>
    <property type="molecule type" value="Genomic_DNA"/>
</dbReference>
<protein>
    <submittedName>
        <fullName evidence="1">Uncharacterized protein</fullName>
    </submittedName>
</protein>
<dbReference type="InterPro" id="IPR027417">
    <property type="entry name" value="P-loop_NTPase"/>
</dbReference>
<organism evidence="1 2">
    <name type="scientific">Candidatus Synechococcus spongiarum SP3</name>
    <dbReference type="NCBI Taxonomy" id="1604020"/>
    <lineage>
        <taxon>Bacteria</taxon>
        <taxon>Bacillati</taxon>
        <taxon>Cyanobacteriota</taxon>
        <taxon>Cyanophyceae</taxon>
        <taxon>Synechococcales</taxon>
        <taxon>Synechococcaceae</taxon>
        <taxon>Synechococcus</taxon>
    </lineage>
</organism>